<dbReference type="Pfam" id="PF01381">
    <property type="entry name" value="HTH_3"/>
    <property type="match status" value="1"/>
</dbReference>
<evidence type="ECO:0000259" key="2">
    <source>
        <dbReference type="PROSITE" id="PS50943"/>
    </source>
</evidence>
<dbReference type="SUPFAM" id="SSF47413">
    <property type="entry name" value="lambda repressor-like DNA-binding domains"/>
    <property type="match status" value="1"/>
</dbReference>
<name>E9SD53_RUMAL</name>
<dbReference type="Gene3D" id="1.10.260.40">
    <property type="entry name" value="lambda repressor-like DNA-binding domains"/>
    <property type="match status" value="1"/>
</dbReference>
<evidence type="ECO:0000256" key="1">
    <source>
        <dbReference type="ARBA" id="ARBA00023125"/>
    </source>
</evidence>
<dbReference type="CDD" id="cd00093">
    <property type="entry name" value="HTH_XRE"/>
    <property type="match status" value="1"/>
</dbReference>
<dbReference type="InterPro" id="IPR001387">
    <property type="entry name" value="Cro/C1-type_HTH"/>
</dbReference>
<dbReference type="AlphaFoldDB" id="E9SD53"/>
<dbReference type="OrthoDB" id="2064916at2"/>
<feature type="domain" description="HTH cro/C1-type" evidence="2">
    <location>
        <begin position="7"/>
        <end position="61"/>
    </location>
</feature>
<protein>
    <submittedName>
        <fullName evidence="3">DNA-binding helix-turn-helix protein</fullName>
    </submittedName>
</protein>
<dbReference type="SMART" id="SM00530">
    <property type="entry name" value="HTH_XRE"/>
    <property type="match status" value="1"/>
</dbReference>
<dbReference type="PANTHER" id="PTHR46558:SF14">
    <property type="entry name" value="HTH-TYPE TRANSCRIPTIONAL REGULATOR ANSR"/>
    <property type="match status" value="1"/>
</dbReference>
<dbReference type="PROSITE" id="PS50943">
    <property type="entry name" value="HTH_CROC1"/>
    <property type="match status" value="1"/>
</dbReference>
<accession>E9SD53</accession>
<dbReference type="EMBL" id="ADKM02000086">
    <property type="protein sequence ID" value="EGC02762.1"/>
    <property type="molecule type" value="Genomic_DNA"/>
</dbReference>
<dbReference type="eggNOG" id="COG1396">
    <property type="taxonomic scope" value="Bacteria"/>
</dbReference>
<gene>
    <name evidence="3" type="ORF">CUS_6069</name>
</gene>
<dbReference type="STRING" id="246199.CUS_6069"/>
<reference evidence="3 4" key="1">
    <citation type="submission" date="2011-02" db="EMBL/GenBank/DDBJ databases">
        <authorList>
            <person name="Nelson K.E."/>
            <person name="Sutton G."/>
            <person name="Torralba M."/>
            <person name="Durkin S."/>
            <person name="Harkins D."/>
            <person name="Montgomery R."/>
            <person name="Ziemer C."/>
            <person name="Klaassens E."/>
            <person name="Ocuiv P."/>
            <person name="Morrison M."/>
        </authorList>
    </citation>
    <scope>NUCLEOTIDE SEQUENCE [LARGE SCALE GENOMIC DNA]</scope>
    <source>
        <strain evidence="3 4">8</strain>
    </source>
</reference>
<evidence type="ECO:0000313" key="3">
    <source>
        <dbReference type="EMBL" id="EGC02762.1"/>
    </source>
</evidence>
<organism evidence="3 4">
    <name type="scientific">Ruminococcus albus 8</name>
    <dbReference type="NCBI Taxonomy" id="246199"/>
    <lineage>
        <taxon>Bacteria</taxon>
        <taxon>Bacillati</taxon>
        <taxon>Bacillota</taxon>
        <taxon>Clostridia</taxon>
        <taxon>Eubacteriales</taxon>
        <taxon>Oscillospiraceae</taxon>
        <taxon>Ruminococcus</taxon>
    </lineage>
</organism>
<dbReference type="InterPro" id="IPR010982">
    <property type="entry name" value="Lambda_DNA-bd_dom_sf"/>
</dbReference>
<keyword evidence="1 3" id="KW-0238">DNA-binding</keyword>
<dbReference type="GO" id="GO:0003677">
    <property type="term" value="F:DNA binding"/>
    <property type="evidence" value="ECO:0007669"/>
    <property type="project" value="UniProtKB-KW"/>
</dbReference>
<evidence type="ECO:0000313" key="4">
    <source>
        <dbReference type="Proteomes" id="UP000004259"/>
    </source>
</evidence>
<keyword evidence="4" id="KW-1185">Reference proteome</keyword>
<dbReference type="Proteomes" id="UP000004259">
    <property type="component" value="Unassembled WGS sequence"/>
</dbReference>
<dbReference type="RefSeq" id="WP_002850100.1">
    <property type="nucleotide sequence ID" value="NZ_ADKM02000086.1"/>
</dbReference>
<proteinExistence type="predicted"/>
<comment type="caution">
    <text evidence="3">The sequence shown here is derived from an EMBL/GenBank/DDBJ whole genome shotgun (WGS) entry which is preliminary data.</text>
</comment>
<sequence>MYFYQRIRDLREDNDLSQQKVADYPEVTRQQYQLYECGKREMPMHLFIKLADFYKVSLDYLAGRRLHRKDSHS</sequence>
<dbReference type="PANTHER" id="PTHR46558">
    <property type="entry name" value="TRACRIPTIONAL REGULATORY PROTEIN-RELATED-RELATED"/>
    <property type="match status" value="1"/>
</dbReference>